<evidence type="ECO:0000256" key="8">
    <source>
        <dbReference type="SAM" id="Phobius"/>
    </source>
</evidence>
<evidence type="ECO:0000259" key="9">
    <source>
        <dbReference type="Pfam" id="PF12832"/>
    </source>
</evidence>
<feature type="transmembrane region" description="Helical" evidence="8">
    <location>
        <begin position="280"/>
        <end position="299"/>
    </location>
</feature>
<protein>
    <submittedName>
        <fullName evidence="10">MFS transporter</fullName>
    </submittedName>
</protein>
<reference evidence="10" key="1">
    <citation type="submission" date="2020-07" db="EMBL/GenBank/DDBJ databases">
        <title>Huge and variable diversity of episymbiotic CPR bacteria and DPANN archaea in groundwater ecosystems.</title>
        <authorList>
            <person name="He C.Y."/>
            <person name="Keren R."/>
            <person name="Whittaker M."/>
            <person name="Farag I.F."/>
            <person name="Doudna J."/>
            <person name="Cate J.H.D."/>
            <person name="Banfield J.F."/>
        </authorList>
    </citation>
    <scope>NUCLEOTIDE SEQUENCE</scope>
    <source>
        <strain evidence="10">NC_groundwater_1586_Pr3_B-0.1um_66_15</strain>
    </source>
</reference>
<keyword evidence="2" id="KW-0813">Transport</keyword>
<evidence type="ECO:0000256" key="3">
    <source>
        <dbReference type="ARBA" id="ARBA00022475"/>
    </source>
</evidence>
<evidence type="ECO:0000256" key="6">
    <source>
        <dbReference type="ARBA" id="ARBA00022989"/>
    </source>
</evidence>
<keyword evidence="3" id="KW-1003">Cell membrane</keyword>
<name>A0A933NXG2_9HYPH</name>
<dbReference type="InterPro" id="IPR026032">
    <property type="entry name" value="HcaT-like"/>
</dbReference>
<comment type="subcellular location">
    <subcellularLocation>
        <location evidence="1">Cell inner membrane</location>
        <topology evidence="1">Multi-pass membrane protein</topology>
    </subcellularLocation>
</comment>
<keyword evidence="6 8" id="KW-1133">Transmembrane helix</keyword>
<feature type="transmembrane region" description="Helical" evidence="8">
    <location>
        <begin position="110"/>
        <end position="128"/>
    </location>
</feature>
<feature type="transmembrane region" description="Helical" evidence="8">
    <location>
        <begin position="55"/>
        <end position="73"/>
    </location>
</feature>
<feature type="transmembrane region" description="Helical" evidence="8">
    <location>
        <begin position="373"/>
        <end position="394"/>
    </location>
</feature>
<dbReference type="NCBIfam" id="NF037955">
    <property type="entry name" value="mfs"/>
    <property type="match status" value="1"/>
</dbReference>
<comment type="caution">
    <text evidence="10">The sequence shown here is derived from an EMBL/GenBank/DDBJ whole genome shotgun (WGS) entry which is preliminary data.</text>
</comment>
<dbReference type="PANTHER" id="PTHR23522">
    <property type="entry name" value="BLL5896 PROTEIN"/>
    <property type="match status" value="1"/>
</dbReference>
<dbReference type="Gene3D" id="1.20.1250.20">
    <property type="entry name" value="MFS general substrate transporter like domains"/>
    <property type="match status" value="2"/>
</dbReference>
<feature type="transmembrane region" description="Helical" evidence="8">
    <location>
        <begin position="85"/>
        <end position="104"/>
    </location>
</feature>
<feature type="transmembrane region" description="Helical" evidence="8">
    <location>
        <begin position="346"/>
        <end position="367"/>
    </location>
</feature>
<feature type="transmembrane region" description="Helical" evidence="8">
    <location>
        <begin position="254"/>
        <end position="273"/>
    </location>
</feature>
<dbReference type="Pfam" id="PF12832">
    <property type="entry name" value="MFS_1_like"/>
    <property type="match status" value="1"/>
</dbReference>
<feature type="domain" description="Major facilitator superfamily associated" evidence="9">
    <location>
        <begin position="23"/>
        <end position="356"/>
    </location>
</feature>
<evidence type="ECO:0000256" key="7">
    <source>
        <dbReference type="ARBA" id="ARBA00023136"/>
    </source>
</evidence>
<evidence type="ECO:0000256" key="4">
    <source>
        <dbReference type="ARBA" id="ARBA00022519"/>
    </source>
</evidence>
<proteinExistence type="predicted"/>
<feature type="transmembrane region" description="Helical" evidence="8">
    <location>
        <begin position="305"/>
        <end position="334"/>
    </location>
</feature>
<feature type="transmembrane region" description="Helical" evidence="8">
    <location>
        <begin position="219"/>
        <end position="242"/>
    </location>
</feature>
<dbReference type="InterPro" id="IPR036259">
    <property type="entry name" value="MFS_trans_sf"/>
</dbReference>
<dbReference type="GO" id="GO:0005886">
    <property type="term" value="C:plasma membrane"/>
    <property type="evidence" value="ECO:0007669"/>
    <property type="project" value="UniProtKB-SubCell"/>
</dbReference>
<evidence type="ECO:0000313" key="11">
    <source>
        <dbReference type="Proteomes" id="UP000782610"/>
    </source>
</evidence>
<organism evidence="10 11">
    <name type="scientific">Devosia nanyangense</name>
    <dbReference type="NCBI Taxonomy" id="1228055"/>
    <lineage>
        <taxon>Bacteria</taxon>
        <taxon>Pseudomonadati</taxon>
        <taxon>Pseudomonadota</taxon>
        <taxon>Alphaproteobacteria</taxon>
        <taxon>Hyphomicrobiales</taxon>
        <taxon>Devosiaceae</taxon>
        <taxon>Devosia</taxon>
    </lineage>
</organism>
<keyword evidence="4" id="KW-0997">Cell inner membrane</keyword>
<evidence type="ECO:0000256" key="1">
    <source>
        <dbReference type="ARBA" id="ARBA00004429"/>
    </source>
</evidence>
<keyword evidence="5 8" id="KW-0812">Transmembrane</keyword>
<keyword evidence="7 8" id="KW-0472">Membrane</keyword>
<evidence type="ECO:0000256" key="5">
    <source>
        <dbReference type="ARBA" id="ARBA00022692"/>
    </source>
</evidence>
<gene>
    <name evidence="10" type="ORF">HY834_02475</name>
</gene>
<evidence type="ECO:0000256" key="2">
    <source>
        <dbReference type="ARBA" id="ARBA00022448"/>
    </source>
</evidence>
<feature type="transmembrane region" description="Helical" evidence="8">
    <location>
        <begin position="21"/>
        <end position="43"/>
    </location>
</feature>
<dbReference type="AlphaFoldDB" id="A0A933NXG2"/>
<dbReference type="EMBL" id="JACRAF010000006">
    <property type="protein sequence ID" value="MBI4920588.1"/>
    <property type="molecule type" value="Genomic_DNA"/>
</dbReference>
<dbReference type="GO" id="GO:0030395">
    <property type="term" value="F:lactose binding"/>
    <property type="evidence" value="ECO:0007669"/>
    <property type="project" value="TreeGrafter"/>
</dbReference>
<dbReference type="PANTHER" id="PTHR23522:SF10">
    <property type="entry name" value="3-PHENYLPROPIONIC ACID TRANSPORTER-RELATED"/>
    <property type="match status" value="1"/>
</dbReference>
<evidence type="ECO:0000313" key="10">
    <source>
        <dbReference type="EMBL" id="MBI4920588.1"/>
    </source>
</evidence>
<feature type="transmembrane region" description="Helical" evidence="8">
    <location>
        <begin position="173"/>
        <end position="191"/>
    </location>
</feature>
<dbReference type="InterPro" id="IPR024989">
    <property type="entry name" value="MFS_assoc_dom"/>
</dbReference>
<feature type="transmembrane region" description="Helical" evidence="8">
    <location>
        <begin position="148"/>
        <end position="167"/>
    </location>
</feature>
<sequence>MPRSIPFMASSDRAEGFSPELRASLFHFTVFASTGAASAYLAIWLSGKGLSSEQIGVVNALPVLLMLFVTMLIGRLADRASDWRVAIIILALIAGVAPIGFFFVNEFWGLLLVFTLSTLPSGALVPVIDAATLRMTQRRGTDFGSVRAWGTVGYMVTAALTGVLIGWLGAVAFVPIFVVLSLLRSGLAFPLPQFRAPPAIDAPVRKRDGAKLKALMKPWFLLPCIAFALIQATHFFLGAMGALVWKIDGIPEGWIGPLIAISAAGEALMMFFWRRVGGHLSARMMLIIAGVVGCVRWGLMALNPALPLLIVLQALHAITLPFSYFGMMLFIANWAPEEIAAEAQGFSAALTQGFAVVTLLAFGWLIGIMGGQAYFVAAAMALAGAGAAWWSLLLKPAHSRDEGLAHA</sequence>
<dbReference type="Proteomes" id="UP000782610">
    <property type="component" value="Unassembled WGS sequence"/>
</dbReference>
<accession>A0A933NXG2</accession>
<dbReference type="SUPFAM" id="SSF103473">
    <property type="entry name" value="MFS general substrate transporter"/>
    <property type="match status" value="1"/>
</dbReference>
<dbReference type="GO" id="GO:0015528">
    <property type="term" value="F:lactose:proton symporter activity"/>
    <property type="evidence" value="ECO:0007669"/>
    <property type="project" value="TreeGrafter"/>
</dbReference>
<dbReference type="PIRSF" id="PIRSF004925">
    <property type="entry name" value="HcaT"/>
    <property type="match status" value="1"/>
</dbReference>